<dbReference type="EMBL" id="MAQB02000006">
    <property type="protein sequence ID" value="OFJ47435.1"/>
    <property type="molecule type" value="Genomic_DNA"/>
</dbReference>
<feature type="transmembrane region" description="Helical" evidence="1">
    <location>
        <begin position="130"/>
        <end position="149"/>
    </location>
</feature>
<reference evidence="2 3" key="1">
    <citation type="submission" date="2016-10" db="EMBL/GenBank/DDBJ databases">
        <title>Updated version of Genome Assembly of Janthinobacterium lividum ERGS5:01.</title>
        <authorList>
            <person name="Kumar R."/>
            <person name="Acharya V."/>
            <person name="Singh D."/>
        </authorList>
    </citation>
    <scope>NUCLEOTIDE SEQUENCE [LARGE SCALE GENOMIC DNA]</scope>
    <source>
        <strain evidence="2 3">ERGS5:01</strain>
    </source>
</reference>
<keyword evidence="1" id="KW-1133">Transmembrane helix</keyword>
<dbReference type="Pfam" id="PF11911">
    <property type="entry name" value="DUF3429"/>
    <property type="match status" value="1"/>
</dbReference>
<organism evidence="2 3">
    <name type="scientific">Janthinobacterium lividum</name>
    <dbReference type="NCBI Taxonomy" id="29581"/>
    <lineage>
        <taxon>Bacteria</taxon>
        <taxon>Pseudomonadati</taxon>
        <taxon>Pseudomonadota</taxon>
        <taxon>Betaproteobacteria</taxon>
        <taxon>Burkholderiales</taxon>
        <taxon>Oxalobacteraceae</taxon>
        <taxon>Janthinobacterium</taxon>
    </lineage>
</organism>
<keyword evidence="1" id="KW-0472">Membrane</keyword>
<name>A0A1E8PML0_9BURK</name>
<gene>
    <name evidence="2" type="ORF">BA896_016970</name>
</gene>
<dbReference type="Proteomes" id="UP000092634">
    <property type="component" value="Unassembled WGS sequence"/>
</dbReference>
<evidence type="ECO:0008006" key="4">
    <source>
        <dbReference type="Google" id="ProtNLM"/>
    </source>
</evidence>
<proteinExistence type="predicted"/>
<keyword evidence="1" id="KW-0812">Transmembrane</keyword>
<evidence type="ECO:0000313" key="2">
    <source>
        <dbReference type="EMBL" id="OFJ47435.1"/>
    </source>
</evidence>
<accession>A0A1E8PML0</accession>
<dbReference type="PANTHER" id="PTHR15887:SF1">
    <property type="entry name" value="TRANSMEMBRANE PROTEIN 69"/>
    <property type="match status" value="1"/>
</dbReference>
<dbReference type="InterPro" id="IPR021836">
    <property type="entry name" value="DUF3429"/>
</dbReference>
<evidence type="ECO:0000313" key="3">
    <source>
        <dbReference type="Proteomes" id="UP000092634"/>
    </source>
</evidence>
<dbReference type="PANTHER" id="PTHR15887">
    <property type="entry name" value="TRANSMEMBRANE PROTEIN 69"/>
    <property type="match status" value="1"/>
</dbReference>
<feature type="transmembrane region" description="Helical" evidence="1">
    <location>
        <begin position="45"/>
        <end position="63"/>
    </location>
</feature>
<sequence length="153" mass="16667">MSPARTPRIVACLAYAGLIPFLALLAATCLDTPRSGIWQHLSLQYGAVILSFVGALHWGFAMSTQFISDRKRNVCYAWSVIPALLAWLALALDPLAGSALLATGFGVHYLQDWRLFRHAGLPAWYLPMRLQLSIVAAASLLGTSFAGHLRSML</sequence>
<evidence type="ECO:0000256" key="1">
    <source>
        <dbReference type="SAM" id="Phobius"/>
    </source>
</evidence>
<comment type="caution">
    <text evidence="2">The sequence shown here is derived from an EMBL/GenBank/DDBJ whole genome shotgun (WGS) entry which is preliminary data.</text>
</comment>
<dbReference type="AlphaFoldDB" id="A0A1E8PML0"/>
<protein>
    <recommendedName>
        <fullName evidence="4">DUF3429 domain-containing protein</fullName>
    </recommendedName>
</protein>
<feature type="transmembrane region" description="Helical" evidence="1">
    <location>
        <begin position="84"/>
        <end position="110"/>
    </location>
</feature>